<name>A0ABU5V6R3_9GAMM</name>
<dbReference type="RefSeq" id="WP_323439439.1">
    <property type="nucleotide sequence ID" value="NZ_JAYFUH010000249.1"/>
</dbReference>
<comment type="caution">
    <text evidence="2">The sequence shown here is derived from an EMBL/GenBank/DDBJ whole genome shotgun (WGS) entry which is preliminary data.</text>
</comment>
<dbReference type="Pfam" id="PF06055">
    <property type="entry name" value="ExoD"/>
    <property type="match status" value="1"/>
</dbReference>
<keyword evidence="1" id="KW-1133">Transmembrane helix</keyword>
<feature type="transmembrane region" description="Helical" evidence="1">
    <location>
        <begin position="50"/>
        <end position="70"/>
    </location>
</feature>
<dbReference type="PANTHER" id="PTHR41795:SF1">
    <property type="entry name" value="EXOPOLYSACCHARIDE SYNTHESIS PROTEIN"/>
    <property type="match status" value="1"/>
</dbReference>
<sequence>MTPPAEQDDPALDNAYQNEGIRTLLGMFEKGDPAEQLSLGQVLHGLEQSAFGMFLFIAILPSFIPIPGIGGAVSGPLVLLIGLQLIIGLSRPWLPGFIARRGPRRGTMHKFLNRISRPLQRLDRMLKPRLPLLIDPLPARILTGLLLILTGILLSLPIPFTNYLFGFQLLLFALALIERDGALMLFNWIAAIAGGVFFGMGSGQLVSGVLELFQRWTGG</sequence>
<feature type="transmembrane region" description="Helical" evidence="1">
    <location>
        <begin position="184"/>
        <end position="206"/>
    </location>
</feature>
<keyword evidence="3" id="KW-1185">Reference proteome</keyword>
<accession>A0ABU5V6R3</accession>
<evidence type="ECO:0000256" key="1">
    <source>
        <dbReference type="SAM" id="Phobius"/>
    </source>
</evidence>
<organism evidence="2 3">
    <name type="scientific">Stenotrophomonas capsici</name>
    <dbReference type="NCBI Taxonomy" id="3110230"/>
    <lineage>
        <taxon>Bacteria</taxon>
        <taxon>Pseudomonadati</taxon>
        <taxon>Pseudomonadota</taxon>
        <taxon>Gammaproteobacteria</taxon>
        <taxon>Lysobacterales</taxon>
        <taxon>Lysobacteraceae</taxon>
        <taxon>Stenotrophomonas</taxon>
    </lineage>
</organism>
<evidence type="ECO:0000313" key="2">
    <source>
        <dbReference type="EMBL" id="MEA5669051.1"/>
    </source>
</evidence>
<feature type="transmembrane region" description="Helical" evidence="1">
    <location>
        <begin position="160"/>
        <end position="177"/>
    </location>
</feature>
<dbReference type="InterPro" id="IPR010331">
    <property type="entry name" value="ExoD"/>
</dbReference>
<evidence type="ECO:0000313" key="3">
    <source>
        <dbReference type="Proteomes" id="UP001301653"/>
    </source>
</evidence>
<protein>
    <submittedName>
        <fullName evidence="2">Exopolysaccharide biosynthesis protein</fullName>
    </submittedName>
</protein>
<dbReference type="PANTHER" id="PTHR41795">
    <property type="entry name" value="EXOPOLYSACCHARIDE SYNTHESIS PROTEIN"/>
    <property type="match status" value="1"/>
</dbReference>
<dbReference type="Proteomes" id="UP001301653">
    <property type="component" value="Unassembled WGS sequence"/>
</dbReference>
<dbReference type="PIRSF" id="PIRSF033239">
    <property type="entry name" value="ExoD"/>
    <property type="match status" value="1"/>
</dbReference>
<reference evidence="2 3" key="1">
    <citation type="submission" date="2023-12" db="EMBL/GenBank/DDBJ databases">
        <title>Stenotrophomonas guangdongensis sp. nov., isolated from wilted pepper plants (Capsicum annuum).</title>
        <authorList>
            <person name="Qiu M."/>
            <person name="Li Y."/>
            <person name="Liu Q."/>
            <person name="Zhang X."/>
            <person name="Huang Y."/>
            <person name="Guo R."/>
            <person name="Hu M."/>
            <person name="Zhou J."/>
            <person name="Zhou X."/>
        </authorList>
    </citation>
    <scope>NUCLEOTIDE SEQUENCE [LARGE SCALE GENOMIC DNA]</scope>
    <source>
        <strain evidence="2 3">MH1</strain>
    </source>
</reference>
<feature type="transmembrane region" description="Helical" evidence="1">
    <location>
        <begin position="76"/>
        <end position="94"/>
    </location>
</feature>
<keyword evidence="1" id="KW-0472">Membrane</keyword>
<dbReference type="EMBL" id="JAYFUH010000249">
    <property type="protein sequence ID" value="MEA5669051.1"/>
    <property type="molecule type" value="Genomic_DNA"/>
</dbReference>
<gene>
    <name evidence="2" type="ORF">VA603_16025</name>
</gene>
<proteinExistence type="predicted"/>
<feature type="transmembrane region" description="Helical" evidence="1">
    <location>
        <begin position="130"/>
        <end position="154"/>
    </location>
</feature>
<keyword evidence="1" id="KW-0812">Transmembrane</keyword>